<sequence length="139" mass="15665">MKKDKSFLNKKYKIFLFLPLAAIAISYLIGATNISYMLNVPMIMSPVQAGMSMNMEQTGQVEGKQLSFFLKTAGGHSNKLNLQSYVTCVECQNLPAAYRPVMFYYGGIIKTVPPKRQFYIKHFSSDIPHPPQNSLTLFS</sequence>
<dbReference type="AlphaFoldDB" id="A0A520X8M6"/>
<dbReference type="Proteomes" id="UP000322454">
    <property type="component" value="Unassembled WGS sequence"/>
</dbReference>
<evidence type="ECO:0000313" key="2">
    <source>
        <dbReference type="Proteomes" id="UP000322454"/>
    </source>
</evidence>
<reference evidence="1 2" key="1">
    <citation type="submission" date="2019-01" db="EMBL/GenBank/DDBJ databases">
        <title>Insights into ecological role of a new deltaproteobacterial order Candidatus Sinidesulfobacterales (Sva0485) by metagenomics and metatranscriptomics.</title>
        <authorList>
            <person name="Tan S."/>
            <person name="Liu J."/>
            <person name="Fang Y."/>
            <person name="Hedlund B."/>
            <person name="Lian Z.-H."/>
            <person name="Huang L.-Y."/>
            <person name="Li J.-T."/>
            <person name="Huang L.-N."/>
            <person name="Li W.-J."/>
            <person name="Jiang H.-C."/>
            <person name="Dong H.-L."/>
            <person name="Shu W.-S."/>
        </authorList>
    </citation>
    <scope>NUCLEOTIDE SEQUENCE [LARGE SCALE GENOMIC DNA]</scope>
    <source>
        <strain evidence="1">AP4</strain>
    </source>
</reference>
<dbReference type="EMBL" id="SHMQ01000036">
    <property type="protein sequence ID" value="RZV37492.1"/>
    <property type="molecule type" value="Genomic_DNA"/>
</dbReference>
<evidence type="ECO:0000313" key="1">
    <source>
        <dbReference type="EMBL" id="RZV37492.1"/>
    </source>
</evidence>
<organism evidence="1 2">
    <name type="scientific">Candidatus Acidulodesulfobacterium acidiphilum</name>
    <dbReference type="NCBI Taxonomy" id="2597224"/>
    <lineage>
        <taxon>Bacteria</taxon>
        <taxon>Deltaproteobacteria</taxon>
        <taxon>Candidatus Acidulodesulfobacterales</taxon>
        <taxon>Candidatus Acidulodesulfobacterium</taxon>
    </lineage>
</organism>
<proteinExistence type="predicted"/>
<comment type="caution">
    <text evidence="1">The sequence shown here is derived from an EMBL/GenBank/DDBJ whole genome shotgun (WGS) entry which is preliminary data.</text>
</comment>
<accession>A0A520X8M6</accession>
<protein>
    <submittedName>
        <fullName evidence="1">Uncharacterized protein</fullName>
    </submittedName>
</protein>
<name>A0A520X8M6_9DELT</name>
<gene>
    <name evidence="1" type="ORF">EVJ48_08810</name>
</gene>